<evidence type="ECO:0000313" key="1">
    <source>
        <dbReference type="EMBL" id="KAG1790670.1"/>
    </source>
</evidence>
<dbReference type="OrthoDB" id="3233403at2759"/>
<accession>A0A9P7DFF2</accession>
<proteinExistence type="predicted"/>
<reference evidence="1" key="1">
    <citation type="journal article" date="2020" name="New Phytol.">
        <title>Comparative genomics reveals dynamic genome evolution in host specialist ectomycorrhizal fungi.</title>
        <authorList>
            <person name="Lofgren L.A."/>
            <person name="Nguyen N.H."/>
            <person name="Vilgalys R."/>
            <person name="Ruytinx J."/>
            <person name="Liao H.L."/>
            <person name="Branco S."/>
            <person name="Kuo A."/>
            <person name="LaButti K."/>
            <person name="Lipzen A."/>
            <person name="Andreopoulos W."/>
            <person name="Pangilinan J."/>
            <person name="Riley R."/>
            <person name="Hundley H."/>
            <person name="Na H."/>
            <person name="Barry K."/>
            <person name="Grigoriev I.V."/>
            <person name="Stajich J.E."/>
            <person name="Kennedy P.G."/>
        </authorList>
    </citation>
    <scope>NUCLEOTIDE SEQUENCE</scope>
    <source>
        <strain evidence="1">S12</strain>
    </source>
</reference>
<protein>
    <submittedName>
        <fullName evidence="1">Uncharacterized protein</fullName>
    </submittedName>
</protein>
<feature type="non-terminal residue" evidence="1">
    <location>
        <position position="118"/>
    </location>
</feature>
<dbReference type="RefSeq" id="XP_041157624.1">
    <property type="nucleotide sequence ID" value="XM_041296198.1"/>
</dbReference>
<comment type="caution">
    <text evidence="1">The sequence shown here is derived from an EMBL/GenBank/DDBJ whole genome shotgun (WGS) entry which is preliminary data.</text>
</comment>
<organism evidence="1 2">
    <name type="scientific">Suillus plorans</name>
    <dbReference type="NCBI Taxonomy" id="116603"/>
    <lineage>
        <taxon>Eukaryota</taxon>
        <taxon>Fungi</taxon>
        <taxon>Dikarya</taxon>
        <taxon>Basidiomycota</taxon>
        <taxon>Agaricomycotina</taxon>
        <taxon>Agaricomycetes</taxon>
        <taxon>Agaricomycetidae</taxon>
        <taxon>Boletales</taxon>
        <taxon>Suillineae</taxon>
        <taxon>Suillaceae</taxon>
        <taxon>Suillus</taxon>
    </lineage>
</organism>
<gene>
    <name evidence="1" type="ORF">HD556DRAFT_1192189</name>
</gene>
<feature type="non-terminal residue" evidence="1">
    <location>
        <position position="1"/>
    </location>
</feature>
<keyword evidence="2" id="KW-1185">Reference proteome</keyword>
<dbReference type="EMBL" id="JABBWE010000048">
    <property type="protein sequence ID" value="KAG1790670.1"/>
    <property type="molecule type" value="Genomic_DNA"/>
</dbReference>
<dbReference type="Proteomes" id="UP000719766">
    <property type="component" value="Unassembled WGS sequence"/>
</dbReference>
<name>A0A9P7DFF2_9AGAM</name>
<dbReference type="GeneID" id="64589962"/>
<evidence type="ECO:0000313" key="2">
    <source>
        <dbReference type="Proteomes" id="UP000719766"/>
    </source>
</evidence>
<sequence length="118" mass="13728">RVGRPTFDHLVHLLKRNPIFQSTSKRPQRQVRYQLACFLLQYGSRGADPLQAAHKLAIGFGTVFLYCRRVVRELGVQVVSWGDDERRRETSEYIMDVYGFPDCIGMLDRTLIRLTQMP</sequence>
<dbReference type="AlphaFoldDB" id="A0A9P7DFF2"/>